<keyword evidence="1" id="KW-0175">Coiled coil</keyword>
<evidence type="ECO:0000313" key="2">
    <source>
        <dbReference type="EMBL" id="RXN39445.1"/>
    </source>
</evidence>
<dbReference type="STRING" id="84645.A0A498P5A5"/>
<dbReference type="PANTHER" id="PTHR33104:SF2">
    <property type="entry name" value="CXC3 LIKE CYSTEINE CLUSTER DOMAIN-CONTAINING PROTEIN"/>
    <property type="match status" value="1"/>
</dbReference>
<protein>
    <submittedName>
        <fullName evidence="2">Uncharacterized protein</fullName>
    </submittedName>
</protein>
<dbReference type="AlphaFoldDB" id="A0A498P5A5"/>
<name>A0A498P5A5_LABRO</name>
<evidence type="ECO:0000313" key="3">
    <source>
        <dbReference type="Proteomes" id="UP000290572"/>
    </source>
</evidence>
<keyword evidence="3" id="KW-1185">Reference proteome</keyword>
<reference evidence="2 3" key="1">
    <citation type="submission" date="2018-03" db="EMBL/GenBank/DDBJ databases">
        <title>Draft genome sequence of Rohu Carp (Labeo rohita).</title>
        <authorList>
            <person name="Das P."/>
            <person name="Kushwaha B."/>
            <person name="Joshi C.G."/>
            <person name="Kumar D."/>
            <person name="Nagpure N.S."/>
            <person name="Sahoo L."/>
            <person name="Das S.P."/>
            <person name="Bit A."/>
            <person name="Patnaik S."/>
            <person name="Meher P.K."/>
            <person name="Jayasankar P."/>
            <person name="Koringa P.G."/>
            <person name="Patel N.V."/>
            <person name="Hinsu A.T."/>
            <person name="Kumar R."/>
            <person name="Pandey M."/>
            <person name="Agarwal S."/>
            <person name="Srivastava S."/>
            <person name="Singh M."/>
            <person name="Iquebal M.A."/>
            <person name="Jaiswal S."/>
            <person name="Angadi U.B."/>
            <person name="Kumar N."/>
            <person name="Raza M."/>
            <person name="Shah T.M."/>
            <person name="Rai A."/>
            <person name="Jena J.K."/>
        </authorList>
    </citation>
    <scope>NUCLEOTIDE SEQUENCE [LARGE SCALE GENOMIC DNA]</scope>
    <source>
        <strain evidence="2">DASCIFA01</strain>
        <tissue evidence="2">Testis</tissue>
    </source>
</reference>
<feature type="coiled-coil region" evidence="1">
    <location>
        <begin position="114"/>
        <end position="141"/>
    </location>
</feature>
<sequence>MSKKANVTFFCMDVTCRYWPYLNKVAEGLPELLPLTEMRPFLSVMHAKAHTAKCEVRWGGRSQDGAGNTVGEEVEQITERAKLEAASLSNIKKEHNLDQETIQQWVCDVRQWAVTDSNQARQRKKKKMTELKKKLREKVLQYNTVVEGDPIDEELACSLTEGYILPWERHKDVMVPTTFPYLPLSFLLLVMQQHRNGMIH</sequence>
<gene>
    <name evidence="2" type="ORF">ROHU_000174</name>
</gene>
<dbReference type="Pfam" id="PF18758">
    <property type="entry name" value="KDZ"/>
    <property type="match status" value="1"/>
</dbReference>
<dbReference type="PANTHER" id="PTHR33104">
    <property type="entry name" value="SI:DKEY-29D5.2"/>
    <property type="match status" value="1"/>
</dbReference>
<dbReference type="InterPro" id="IPR040521">
    <property type="entry name" value="KDZ"/>
</dbReference>
<proteinExistence type="predicted"/>
<organism evidence="2 3">
    <name type="scientific">Labeo rohita</name>
    <name type="common">Indian major carp</name>
    <name type="synonym">Cyprinus rohita</name>
    <dbReference type="NCBI Taxonomy" id="84645"/>
    <lineage>
        <taxon>Eukaryota</taxon>
        <taxon>Metazoa</taxon>
        <taxon>Chordata</taxon>
        <taxon>Craniata</taxon>
        <taxon>Vertebrata</taxon>
        <taxon>Euteleostomi</taxon>
        <taxon>Actinopterygii</taxon>
        <taxon>Neopterygii</taxon>
        <taxon>Teleostei</taxon>
        <taxon>Ostariophysi</taxon>
        <taxon>Cypriniformes</taxon>
        <taxon>Cyprinidae</taxon>
        <taxon>Labeoninae</taxon>
        <taxon>Labeonini</taxon>
        <taxon>Labeo</taxon>
    </lineage>
</organism>
<accession>A0A498P5A5</accession>
<dbReference type="Proteomes" id="UP000290572">
    <property type="component" value="Unassembled WGS sequence"/>
</dbReference>
<comment type="caution">
    <text evidence="2">The sequence shown here is derived from an EMBL/GenBank/DDBJ whole genome shotgun (WGS) entry which is preliminary data.</text>
</comment>
<dbReference type="EMBL" id="QBIY01001296">
    <property type="protein sequence ID" value="RXN39445.1"/>
    <property type="molecule type" value="Genomic_DNA"/>
</dbReference>
<evidence type="ECO:0000256" key="1">
    <source>
        <dbReference type="SAM" id="Coils"/>
    </source>
</evidence>